<accession>G8WR51</accession>
<keyword evidence="2" id="KW-0812">Transmembrane</keyword>
<evidence type="ECO:0000313" key="3">
    <source>
        <dbReference type="EMBL" id="AEW96208.1"/>
    </source>
</evidence>
<evidence type="ECO:0000256" key="2">
    <source>
        <dbReference type="SAM" id="Phobius"/>
    </source>
</evidence>
<dbReference type="Proteomes" id="UP000007842">
    <property type="component" value="Chromosome"/>
</dbReference>
<gene>
    <name evidence="3" type="ordered locus">SCATT_38370</name>
</gene>
<dbReference type="RefSeq" id="WP_014144563.1">
    <property type="nucleotide sequence ID" value="NC_016111.1"/>
</dbReference>
<keyword evidence="2" id="KW-0472">Membrane</keyword>
<feature type="transmembrane region" description="Helical" evidence="2">
    <location>
        <begin position="29"/>
        <end position="47"/>
    </location>
</feature>
<dbReference type="HOGENOM" id="CLU_179392_1_0_11"/>
<organism evidence="3 4">
    <name type="scientific">Streptantibioticus cattleyicolor (strain ATCC 35852 / DSM 46488 / JCM 4925 / NBRC 14057 / NRRL 8057)</name>
    <name type="common">Streptomyces cattleya</name>
    <dbReference type="NCBI Taxonomy" id="1003195"/>
    <lineage>
        <taxon>Bacteria</taxon>
        <taxon>Bacillati</taxon>
        <taxon>Actinomycetota</taxon>
        <taxon>Actinomycetes</taxon>
        <taxon>Kitasatosporales</taxon>
        <taxon>Streptomycetaceae</taxon>
        <taxon>Streptantibioticus</taxon>
    </lineage>
</organism>
<feature type="region of interest" description="Disordered" evidence="1">
    <location>
        <begin position="58"/>
        <end position="82"/>
    </location>
</feature>
<keyword evidence="4" id="KW-1185">Reference proteome</keyword>
<evidence type="ECO:0000313" key="4">
    <source>
        <dbReference type="Proteomes" id="UP000007842"/>
    </source>
</evidence>
<sequence length="82" mass="8605">MEGVNASLVLAATPLVTLADFDKNKVTPGLLGFVIFAALGAATWFLMKSMSKQFKKVTFEEEPEPARAPAEPSSDGASSTDG</sequence>
<protein>
    <submittedName>
        <fullName evidence="3">Uncharacterized protein</fullName>
    </submittedName>
</protein>
<dbReference type="eggNOG" id="ENOG50343QZ">
    <property type="taxonomic scope" value="Bacteria"/>
</dbReference>
<dbReference type="EMBL" id="CP003219">
    <property type="protein sequence ID" value="AEW96208.1"/>
    <property type="molecule type" value="Genomic_DNA"/>
</dbReference>
<accession>F8K1C8</accession>
<name>F8K1C8_STREN</name>
<dbReference type="STRING" id="1003195.SCATT_38370"/>
<dbReference type="KEGG" id="scy:SCATT_38370"/>
<dbReference type="AlphaFoldDB" id="F8K1C8"/>
<dbReference type="OrthoDB" id="3830620at2"/>
<reference evidence="4" key="1">
    <citation type="submission" date="2011-12" db="EMBL/GenBank/DDBJ databases">
        <title>Complete genome sequence of Streptomyces cattleya strain DSM 46488.</title>
        <authorList>
            <person name="Ou H.-Y."/>
            <person name="Li P."/>
            <person name="Zhao C."/>
            <person name="O'Hagan D."/>
            <person name="Deng Z."/>
        </authorList>
    </citation>
    <scope>NUCLEOTIDE SEQUENCE [LARGE SCALE GENOMIC DNA]</scope>
    <source>
        <strain evidence="4">ATCC 35852 / DSM 46488 / JCM 4925 / NBRC 14057 / NRRL 8057</strain>
    </source>
</reference>
<dbReference type="PATRIC" id="fig|1003195.11.peg.5302"/>
<proteinExistence type="predicted"/>
<dbReference type="KEGG" id="sct:SCAT_3846"/>
<evidence type="ECO:0000256" key="1">
    <source>
        <dbReference type="SAM" id="MobiDB-lite"/>
    </source>
</evidence>
<keyword evidence="2" id="KW-1133">Transmembrane helix</keyword>